<dbReference type="EMBL" id="BAABHM010000037">
    <property type="protein sequence ID" value="GAA4724923.1"/>
    <property type="molecule type" value="Genomic_DNA"/>
</dbReference>
<comment type="function">
    <text evidence="5">ATP-dependent carboxylate-amine ligase which exhibits weak glutamate--cysteine ligase activity.</text>
</comment>
<evidence type="ECO:0000313" key="7">
    <source>
        <dbReference type="EMBL" id="GAA4724923.1"/>
    </source>
</evidence>
<proteinExistence type="inferred from homology"/>
<evidence type="ECO:0000256" key="1">
    <source>
        <dbReference type="ARBA" id="ARBA00022598"/>
    </source>
</evidence>
<evidence type="ECO:0000256" key="2">
    <source>
        <dbReference type="ARBA" id="ARBA00022741"/>
    </source>
</evidence>
<sequence>MGNADGGPPRLAASLGVPVVFFGAGLVDGDWRDSDECAGRPADRRCRHLGIPHGRAGLRRDAVAADLRIWRAPKRGRECRRPASAVLRAKDGANGGGVAVRTFGVEEELLVVDADTWRPLASGEGVVEQAASTGPHRLTVEMQQEQVEVIGPPCATLPEQLATIHQGRLLADEAARAVGGRAVALATPVWPGSPSLVPDERYRRIRQHVGLLADEQLTCGFHVHVQIEDREEGVAVLDRIRVWLPVLLALSANSPSWYGVDSGFASYRYQAWSRWPTVGPCEIFGSLQAYEQQSNALLRSGAPLDDAMLYFDARLSATFPTVEVRVADVCMDPVHAAVLAALVRALVETAARQWGEGKPPRPVSVAELRAWTWQASRFGVDGLLVSPTRGNPVPSGLVVAELLHLLQPVLDEYGEFDLVRTVTAAIVEHGSGARHQRQAYARSEDPADVVDIALSIGTPRLPQEVRARTGTDPAGAHEQAQAG</sequence>
<dbReference type="PANTHER" id="PTHR36510:SF1">
    <property type="entry name" value="GLUTAMATE--CYSTEINE LIGASE 2-RELATED"/>
    <property type="match status" value="1"/>
</dbReference>
<organism evidence="7 8">
    <name type="scientific">Promicromonospora umidemergens</name>
    <dbReference type="NCBI Taxonomy" id="629679"/>
    <lineage>
        <taxon>Bacteria</taxon>
        <taxon>Bacillati</taxon>
        <taxon>Actinomycetota</taxon>
        <taxon>Actinomycetes</taxon>
        <taxon>Micrococcales</taxon>
        <taxon>Promicromonosporaceae</taxon>
        <taxon>Promicromonospora</taxon>
    </lineage>
</organism>
<dbReference type="SUPFAM" id="SSF55931">
    <property type="entry name" value="Glutamine synthetase/guanido kinase"/>
    <property type="match status" value="1"/>
</dbReference>
<dbReference type="InterPro" id="IPR050141">
    <property type="entry name" value="GCL_type2/YbdK_subfam"/>
</dbReference>
<dbReference type="Gene3D" id="3.30.590.20">
    <property type="match status" value="1"/>
</dbReference>
<gene>
    <name evidence="7" type="ORF">GCM10023198_57470</name>
</gene>
<dbReference type="InterPro" id="IPR006336">
    <property type="entry name" value="GCS2"/>
</dbReference>
<dbReference type="HAMAP" id="MF_01609">
    <property type="entry name" value="Glu_cys_ligase_2"/>
    <property type="match status" value="1"/>
</dbReference>
<accession>A0ABP8YCQ5</accession>
<reference evidence="8" key="1">
    <citation type="journal article" date="2019" name="Int. J. Syst. Evol. Microbiol.">
        <title>The Global Catalogue of Microorganisms (GCM) 10K type strain sequencing project: providing services to taxonomists for standard genome sequencing and annotation.</title>
        <authorList>
            <consortium name="The Broad Institute Genomics Platform"/>
            <consortium name="The Broad Institute Genome Sequencing Center for Infectious Disease"/>
            <person name="Wu L."/>
            <person name="Ma J."/>
        </authorList>
    </citation>
    <scope>NUCLEOTIDE SEQUENCE [LARGE SCALE GENOMIC DNA]</scope>
    <source>
        <strain evidence="8">JCM 17975</strain>
    </source>
</reference>
<comment type="similarity">
    <text evidence="5">Belongs to the glutamate--cysteine ligase type 2 family. YbdK subfamily.</text>
</comment>
<keyword evidence="8" id="KW-1185">Reference proteome</keyword>
<evidence type="ECO:0000256" key="5">
    <source>
        <dbReference type="HAMAP-Rule" id="MF_01609"/>
    </source>
</evidence>
<keyword evidence="2 5" id="KW-0547">Nucleotide-binding</keyword>
<evidence type="ECO:0000313" key="8">
    <source>
        <dbReference type="Proteomes" id="UP001500843"/>
    </source>
</evidence>
<comment type="catalytic activity">
    <reaction evidence="4 5">
        <text>L-cysteine + L-glutamate + ATP = gamma-L-glutamyl-L-cysteine + ADP + phosphate + H(+)</text>
        <dbReference type="Rhea" id="RHEA:13285"/>
        <dbReference type="ChEBI" id="CHEBI:15378"/>
        <dbReference type="ChEBI" id="CHEBI:29985"/>
        <dbReference type="ChEBI" id="CHEBI:30616"/>
        <dbReference type="ChEBI" id="CHEBI:35235"/>
        <dbReference type="ChEBI" id="CHEBI:43474"/>
        <dbReference type="ChEBI" id="CHEBI:58173"/>
        <dbReference type="ChEBI" id="CHEBI:456216"/>
        <dbReference type="EC" id="6.3.2.2"/>
    </reaction>
</comment>
<dbReference type="InterPro" id="IPR014746">
    <property type="entry name" value="Gln_synth/guanido_kin_cat_dom"/>
</dbReference>
<comment type="caution">
    <text evidence="7">The sequence shown here is derived from an EMBL/GenBank/DDBJ whole genome shotgun (WGS) entry which is preliminary data.</text>
</comment>
<keyword evidence="3 5" id="KW-0067">ATP-binding</keyword>
<dbReference type="Pfam" id="PF04107">
    <property type="entry name" value="GCS2"/>
    <property type="match status" value="1"/>
</dbReference>
<keyword evidence="1 5" id="KW-0436">Ligase</keyword>
<evidence type="ECO:0000256" key="4">
    <source>
        <dbReference type="ARBA" id="ARBA00048819"/>
    </source>
</evidence>
<protein>
    <recommendedName>
        <fullName evidence="5">Putative glutamate--cysteine ligase 2</fullName>
        <ecNumber evidence="5">6.3.2.2</ecNumber>
    </recommendedName>
    <alternativeName>
        <fullName evidence="5">Gamma-glutamylcysteine synthetase 2</fullName>
        <shortName evidence="5">GCS 2</shortName>
        <shortName evidence="5">Gamma-GCS 2</shortName>
    </alternativeName>
</protein>
<dbReference type="Proteomes" id="UP001500843">
    <property type="component" value="Unassembled WGS sequence"/>
</dbReference>
<dbReference type="EC" id="6.3.2.2" evidence="5"/>
<evidence type="ECO:0000256" key="6">
    <source>
        <dbReference type="SAM" id="MobiDB-lite"/>
    </source>
</evidence>
<dbReference type="InterPro" id="IPR011793">
    <property type="entry name" value="YbdK"/>
</dbReference>
<feature type="region of interest" description="Disordered" evidence="6">
    <location>
        <begin position="461"/>
        <end position="483"/>
    </location>
</feature>
<dbReference type="PANTHER" id="PTHR36510">
    <property type="entry name" value="GLUTAMATE--CYSTEINE LIGASE 2-RELATED"/>
    <property type="match status" value="1"/>
</dbReference>
<dbReference type="NCBIfam" id="NF010041">
    <property type="entry name" value="PRK13517.1-1"/>
    <property type="match status" value="1"/>
</dbReference>
<dbReference type="NCBIfam" id="TIGR02050">
    <property type="entry name" value="gshA_cyan_rel"/>
    <property type="match status" value="1"/>
</dbReference>
<name>A0ABP8YCQ5_9MICO</name>
<evidence type="ECO:0000256" key="3">
    <source>
        <dbReference type="ARBA" id="ARBA00022840"/>
    </source>
</evidence>